<proteinExistence type="predicted"/>
<name>A0A7W7SVA8_9ACTN</name>
<organism evidence="1 2">
    <name type="scientific">Micromonospora polyrhachis</name>
    <dbReference type="NCBI Taxonomy" id="1282883"/>
    <lineage>
        <taxon>Bacteria</taxon>
        <taxon>Bacillati</taxon>
        <taxon>Actinomycetota</taxon>
        <taxon>Actinomycetes</taxon>
        <taxon>Micromonosporales</taxon>
        <taxon>Micromonosporaceae</taxon>
        <taxon>Micromonospora</taxon>
    </lineage>
</organism>
<keyword evidence="2" id="KW-1185">Reference proteome</keyword>
<protein>
    <submittedName>
        <fullName evidence="1">Uncharacterized protein</fullName>
    </submittedName>
</protein>
<dbReference type="AlphaFoldDB" id="A0A7W7SVA8"/>
<comment type="caution">
    <text evidence="1">The sequence shown here is derived from an EMBL/GenBank/DDBJ whole genome shotgun (WGS) entry which is preliminary data.</text>
</comment>
<evidence type="ECO:0000313" key="2">
    <source>
        <dbReference type="Proteomes" id="UP000578819"/>
    </source>
</evidence>
<dbReference type="Proteomes" id="UP000578819">
    <property type="component" value="Unassembled WGS sequence"/>
</dbReference>
<accession>A0A7W7SVA8</accession>
<reference evidence="1 2" key="1">
    <citation type="submission" date="2020-08" db="EMBL/GenBank/DDBJ databases">
        <title>Sequencing the genomes of 1000 actinobacteria strains.</title>
        <authorList>
            <person name="Klenk H.-P."/>
        </authorList>
    </citation>
    <scope>NUCLEOTIDE SEQUENCE [LARGE SCALE GENOMIC DNA]</scope>
    <source>
        <strain evidence="1 2">DSM 45886</strain>
    </source>
</reference>
<dbReference type="EMBL" id="JACHJW010000001">
    <property type="protein sequence ID" value="MBB4961211.1"/>
    <property type="molecule type" value="Genomic_DNA"/>
</dbReference>
<gene>
    <name evidence="1" type="ORF">FHR38_004944</name>
</gene>
<sequence length="132" mass="15375">MDHPLPKIPHLSRSTVRRLALIEHSQGWQPDTLARLLHAWSQITREPDYPLCPPIPVCSCYGCDPVSARFDLALRLAELPHRDQLILLAALRRTDRWYASRTLPDPHSTSHHWFDRRLMEQNGWGRLNARLC</sequence>
<evidence type="ECO:0000313" key="1">
    <source>
        <dbReference type="EMBL" id="MBB4961211.1"/>
    </source>
</evidence>
<dbReference type="RefSeq" id="WP_184536843.1">
    <property type="nucleotide sequence ID" value="NZ_JACHJW010000001.1"/>
</dbReference>